<evidence type="ECO:0000256" key="5">
    <source>
        <dbReference type="ARBA" id="ARBA00022683"/>
    </source>
</evidence>
<dbReference type="SUPFAM" id="SSF52794">
    <property type="entry name" value="PTS system IIB component-like"/>
    <property type="match status" value="1"/>
</dbReference>
<accession>A0ABT7UK24</accession>
<dbReference type="PANTHER" id="PTHR34581:SF2">
    <property type="entry name" value="PTS SYSTEM N,N'-DIACETYLCHITOBIOSE-SPECIFIC EIIB COMPONENT"/>
    <property type="match status" value="1"/>
</dbReference>
<name>A0ABT7UK24_9FIRM</name>
<feature type="domain" description="PTS EIIB type-3" evidence="8">
    <location>
        <begin position="108"/>
        <end position="208"/>
    </location>
</feature>
<dbReference type="InterPro" id="IPR003501">
    <property type="entry name" value="PTS_EIIB_2/3"/>
</dbReference>
<proteinExistence type="predicted"/>
<keyword evidence="4" id="KW-0808">Transferase</keyword>
<comment type="caution">
    <text evidence="9">The sequence shown here is derived from an EMBL/GenBank/DDBJ whole genome shotgun (WGS) entry which is preliminary data.</text>
</comment>
<evidence type="ECO:0000256" key="3">
    <source>
        <dbReference type="ARBA" id="ARBA00022597"/>
    </source>
</evidence>
<evidence type="ECO:0000256" key="1">
    <source>
        <dbReference type="ARBA" id="ARBA00022448"/>
    </source>
</evidence>
<dbReference type="RefSeq" id="WP_158093999.1">
    <property type="nucleotide sequence ID" value="NZ_JAUDCK010000037.1"/>
</dbReference>
<dbReference type="Pfam" id="PF24689">
    <property type="entry name" value="TriTu"/>
    <property type="match status" value="1"/>
</dbReference>
<protein>
    <recommendedName>
        <fullName evidence="8">PTS EIIB type-3 domain-containing protein</fullName>
    </recommendedName>
</protein>
<keyword evidence="6" id="KW-0418">Kinase</keyword>
<reference evidence="9 10" key="2">
    <citation type="submission" date="2023-06" db="EMBL/GenBank/DDBJ databases">
        <authorList>
            <person name="Zeman M."/>
            <person name="Kubasova T."/>
            <person name="Jahodarova E."/>
            <person name="Nykrynova M."/>
            <person name="Rychlik I."/>
        </authorList>
    </citation>
    <scope>NUCLEOTIDE SEQUENCE [LARGE SCALE GENOMIC DNA]</scope>
    <source>
        <strain evidence="9 10">ET341</strain>
    </source>
</reference>
<dbReference type="Pfam" id="PF02302">
    <property type="entry name" value="PTS_IIB"/>
    <property type="match status" value="1"/>
</dbReference>
<evidence type="ECO:0000256" key="6">
    <source>
        <dbReference type="ARBA" id="ARBA00022777"/>
    </source>
</evidence>
<keyword evidence="3" id="KW-0762">Sugar transport</keyword>
<evidence type="ECO:0000256" key="4">
    <source>
        <dbReference type="ARBA" id="ARBA00022679"/>
    </source>
</evidence>
<evidence type="ECO:0000313" key="9">
    <source>
        <dbReference type="EMBL" id="MDM8196498.1"/>
    </source>
</evidence>
<dbReference type="InterPro" id="IPR013012">
    <property type="entry name" value="PTS_EIIB_3"/>
</dbReference>
<keyword evidence="1" id="KW-0813">Transport</keyword>
<feature type="modified residue" description="Phosphocysteine; by EIIA" evidence="7">
    <location>
        <position position="115"/>
    </location>
</feature>
<evidence type="ECO:0000256" key="7">
    <source>
        <dbReference type="PROSITE-ProRule" id="PRU00423"/>
    </source>
</evidence>
<dbReference type="InterPro" id="IPR057062">
    <property type="entry name" value="TriTu"/>
</dbReference>
<dbReference type="Proteomes" id="UP001529275">
    <property type="component" value="Unassembled WGS sequence"/>
</dbReference>
<dbReference type="EMBL" id="JAUDCK010000037">
    <property type="protein sequence ID" value="MDM8196498.1"/>
    <property type="molecule type" value="Genomic_DNA"/>
</dbReference>
<dbReference type="Gene3D" id="3.40.50.2300">
    <property type="match status" value="1"/>
</dbReference>
<gene>
    <name evidence="9" type="ORF">QUV98_09245</name>
</gene>
<keyword evidence="5" id="KW-0598">Phosphotransferase system</keyword>
<evidence type="ECO:0000259" key="8">
    <source>
        <dbReference type="PROSITE" id="PS51100"/>
    </source>
</evidence>
<dbReference type="PANTHER" id="PTHR34581">
    <property type="entry name" value="PTS SYSTEM N,N'-DIACETYLCHITOBIOSE-SPECIFIC EIIB COMPONENT"/>
    <property type="match status" value="1"/>
</dbReference>
<reference evidence="10" key="1">
    <citation type="submission" date="2023-06" db="EMBL/GenBank/DDBJ databases">
        <title>Identification and characterization of horizontal gene transfer across gut microbiota members of farm animals based on homology search.</title>
        <authorList>
            <person name="Zeman M."/>
            <person name="Kubasova T."/>
            <person name="Jahodarova E."/>
            <person name="Nykrynova M."/>
            <person name="Rychlik I."/>
        </authorList>
    </citation>
    <scope>NUCLEOTIDE SEQUENCE [LARGE SCALE GENOMIC DNA]</scope>
    <source>
        <strain evidence="10">ET341</strain>
    </source>
</reference>
<dbReference type="InterPro" id="IPR036095">
    <property type="entry name" value="PTS_EIIB-like_sf"/>
</dbReference>
<evidence type="ECO:0000256" key="2">
    <source>
        <dbReference type="ARBA" id="ARBA00022553"/>
    </source>
</evidence>
<keyword evidence="10" id="KW-1185">Reference proteome</keyword>
<sequence length="208" mass="24992">MFDEFYRTIYNQLFFKWILCHDKQYQQDHIQYHVETENEKLKVICLSTTKVKGKITIWYNNIVEEEILRIKDEKLVFYLHFTITDLAQCYHLFHKFYQTIIQYTQQKEWKIALCCTGGLSTSVFIEEMQQVCELENLHFQLVSLSLDQLYQNYQNYDALYLAPQIAHMEPEILAYTQHQIPVYCIDATLFATKNYRGIIQTIQKNIQA</sequence>
<dbReference type="InterPro" id="IPR051819">
    <property type="entry name" value="PTS_sugar-specific_EIIB"/>
</dbReference>
<dbReference type="PROSITE" id="PS51100">
    <property type="entry name" value="PTS_EIIB_TYPE_3"/>
    <property type="match status" value="1"/>
</dbReference>
<organism evidence="9 10">
    <name type="scientific">Massilimicrobiota timonensis</name>
    <dbReference type="NCBI Taxonomy" id="1776392"/>
    <lineage>
        <taxon>Bacteria</taxon>
        <taxon>Bacillati</taxon>
        <taxon>Bacillota</taxon>
        <taxon>Erysipelotrichia</taxon>
        <taxon>Erysipelotrichales</taxon>
        <taxon>Erysipelotrichaceae</taxon>
        <taxon>Massilimicrobiota</taxon>
    </lineage>
</organism>
<keyword evidence="2" id="KW-0597">Phosphoprotein</keyword>
<evidence type="ECO:0000313" key="10">
    <source>
        <dbReference type="Proteomes" id="UP001529275"/>
    </source>
</evidence>